<gene>
    <name evidence="3" type="ORF">HV832_16940</name>
</gene>
<evidence type="ECO:0000313" key="4">
    <source>
        <dbReference type="Proteomes" id="UP000588051"/>
    </source>
</evidence>
<keyword evidence="3" id="KW-0238">DNA-binding</keyword>
<evidence type="ECO:0000259" key="2">
    <source>
        <dbReference type="Pfam" id="PF11740"/>
    </source>
</evidence>
<feature type="domain" description="KfrA N-terminal DNA-binding" evidence="2">
    <location>
        <begin position="8"/>
        <end position="117"/>
    </location>
</feature>
<dbReference type="Pfam" id="PF11740">
    <property type="entry name" value="KfrA_N"/>
    <property type="match status" value="1"/>
</dbReference>
<evidence type="ECO:0000256" key="1">
    <source>
        <dbReference type="SAM" id="MobiDB-lite"/>
    </source>
</evidence>
<dbReference type="RefSeq" id="WP_176805233.1">
    <property type="nucleotide sequence ID" value="NZ_JABXYJ010000019.1"/>
</dbReference>
<dbReference type="EMBL" id="JABXYJ010000019">
    <property type="protein sequence ID" value="NVO79506.1"/>
    <property type="molecule type" value="Genomic_DNA"/>
</dbReference>
<dbReference type="Proteomes" id="UP000588051">
    <property type="component" value="Unassembled WGS sequence"/>
</dbReference>
<dbReference type="GO" id="GO:0003677">
    <property type="term" value="F:DNA binding"/>
    <property type="evidence" value="ECO:0007669"/>
    <property type="project" value="UniProtKB-KW"/>
</dbReference>
<sequence length="292" mass="33360">MARTGLYKSEVKKARDAILSQGRHPSVDAVRIELGNTGSKTTIHKYLKELEEDGDLQGRKATISDTLHDLVERLAGQLEDEANERIDDIEKQQAEMVQTHTHAVAALEASIAAVKTELIQSHEAMAQEKQSHAHTHDLLQKETITRYTLEQQVADLKERLAENEVHRLSLEEKHQHARDALEHYRESAKDQRDQDIRRHEQQVQQLQAELRQLQQGLVVKQNEVTRLNQEGARLVADVSLAQKVLYDEQDRRRQLSAELEALRPVAQRVPLIESQLLDKSKQRGGRDSCKNT</sequence>
<evidence type="ECO:0000313" key="3">
    <source>
        <dbReference type="EMBL" id="NVO79506.1"/>
    </source>
</evidence>
<keyword evidence="4" id="KW-1185">Reference proteome</keyword>
<protein>
    <submittedName>
        <fullName evidence="3">DNA-binding protein</fullName>
    </submittedName>
</protein>
<reference evidence="3 4" key="1">
    <citation type="submission" date="2020-06" db="EMBL/GenBank/DDBJ databases">
        <authorList>
            <person name="Qiu C."/>
            <person name="Liu Z."/>
        </authorList>
    </citation>
    <scope>NUCLEOTIDE SEQUENCE [LARGE SCALE GENOMIC DNA]</scope>
    <source>
        <strain evidence="3 4">EM 1</strain>
    </source>
</reference>
<proteinExistence type="predicted"/>
<feature type="region of interest" description="Disordered" evidence="1">
    <location>
        <begin position="172"/>
        <end position="197"/>
    </location>
</feature>
<feature type="non-terminal residue" evidence="3">
    <location>
        <position position="292"/>
    </location>
</feature>
<dbReference type="InterPro" id="IPR021104">
    <property type="entry name" value="KfrA_DNA-bd_N"/>
</dbReference>
<comment type="caution">
    <text evidence="3">The sequence shown here is derived from an EMBL/GenBank/DDBJ whole genome shotgun (WGS) entry which is preliminary data.</text>
</comment>
<accession>A0A850QU30</accession>
<organism evidence="3 4">
    <name type="scientific">Undibacterium oligocarboniphilum</name>
    <dbReference type="NCBI Taxonomy" id="666702"/>
    <lineage>
        <taxon>Bacteria</taxon>
        <taxon>Pseudomonadati</taxon>
        <taxon>Pseudomonadota</taxon>
        <taxon>Betaproteobacteria</taxon>
        <taxon>Burkholderiales</taxon>
        <taxon>Oxalobacteraceae</taxon>
        <taxon>Undibacterium</taxon>
    </lineage>
</organism>
<dbReference type="AlphaFoldDB" id="A0A850QU30"/>
<name>A0A850QU30_9BURK</name>